<dbReference type="AlphaFoldDB" id="A0A1M5X563"/>
<keyword evidence="2" id="KW-0812">Transmembrane</keyword>
<dbReference type="InterPro" id="IPR003362">
    <property type="entry name" value="Bact_transf"/>
</dbReference>
<sequence length="229" mass="26864">MLKKWSELPNFMKNEEVKKYYDILEKKKGQLFLKRLFDIVLAIVLIVILSPLILVLAIVIKLTSEGPVFFRQTRVTQYGRRFRIFKFRTMVVNAEKIGTQVTVGDDPRITKIGRLIRKTRLDEIPQLINVLQGDMSFVGTRPEVPKYVKEYKPEMLATLLMVAGITSKASIMFKDEDEILGKFNENIDKVYIENVLSKKMYYNINYIENFTFIEDYKIMLKTAIEVFIR</sequence>
<reference evidence="4 5" key="1">
    <citation type="submission" date="2016-11" db="EMBL/GenBank/DDBJ databases">
        <authorList>
            <person name="Jaros S."/>
            <person name="Januszkiewicz K."/>
            <person name="Wedrychowicz H."/>
        </authorList>
    </citation>
    <scope>NUCLEOTIDE SEQUENCE [LARGE SCALE GENOMIC DNA]</scope>
    <source>
        <strain evidence="4 5">DSM 3089</strain>
    </source>
</reference>
<evidence type="ECO:0000256" key="1">
    <source>
        <dbReference type="ARBA" id="ARBA00006464"/>
    </source>
</evidence>
<gene>
    <name evidence="4" type="ORF">SAMN02745196_01970</name>
</gene>
<feature type="transmembrane region" description="Helical" evidence="2">
    <location>
        <begin position="36"/>
        <end position="60"/>
    </location>
</feature>
<organism evidence="4 5">
    <name type="scientific">Clostridium collagenovorans DSM 3089</name>
    <dbReference type="NCBI Taxonomy" id="1121306"/>
    <lineage>
        <taxon>Bacteria</taxon>
        <taxon>Bacillati</taxon>
        <taxon>Bacillota</taxon>
        <taxon>Clostridia</taxon>
        <taxon>Eubacteriales</taxon>
        <taxon>Clostridiaceae</taxon>
        <taxon>Clostridium</taxon>
    </lineage>
</organism>
<name>A0A1M5X563_9CLOT</name>
<keyword evidence="2" id="KW-1133">Transmembrane helix</keyword>
<accession>A0A1M5X563</accession>
<dbReference type="GO" id="GO:0016780">
    <property type="term" value="F:phosphotransferase activity, for other substituted phosphate groups"/>
    <property type="evidence" value="ECO:0007669"/>
    <property type="project" value="TreeGrafter"/>
</dbReference>
<evidence type="ECO:0000259" key="3">
    <source>
        <dbReference type="Pfam" id="PF02397"/>
    </source>
</evidence>
<protein>
    <submittedName>
        <fullName evidence="4">Sugar transferase involved in LPS biosynthesis (Colanic, teichoic acid)</fullName>
    </submittedName>
</protein>
<dbReference type="STRING" id="1121306.SAMN02745196_01970"/>
<comment type="similarity">
    <text evidence="1">Belongs to the bacterial sugar transferase family.</text>
</comment>
<dbReference type="Proteomes" id="UP000184526">
    <property type="component" value="Unassembled WGS sequence"/>
</dbReference>
<dbReference type="Pfam" id="PF02397">
    <property type="entry name" value="Bac_transf"/>
    <property type="match status" value="1"/>
</dbReference>
<dbReference type="PANTHER" id="PTHR30576:SF0">
    <property type="entry name" value="UNDECAPRENYL-PHOSPHATE N-ACETYLGALACTOSAMINYL 1-PHOSPHATE TRANSFERASE-RELATED"/>
    <property type="match status" value="1"/>
</dbReference>
<evidence type="ECO:0000313" key="5">
    <source>
        <dbReference type="Proteomes" id="UP000184526"/>
    </source>
</evidence>
<dbReference type="EMBL" id="FQXP01000007">
    <property type="protein sequence ID" value="SHH94343.1"/>
    <property type="molecule type" value="Genomic_DNA"/>
</dbReference>
<keyword evidence="2" id="KW-0472">Membrane</keyword>
<dbReference type="PANTHER" id="PTHR30576">
    <property type="entry name" value="COLANIC BIOSYNTHESIS UDP-GLUCOSE LIPID CARRIER TRANSFERASE"/>
    <property type="match status" value="1"/>
</dbReference>
<evidence type="ECO:0000313" key="4">
    <source>
        <dbReference type="EMBL" id="SHH94343.1"/>
    </source>
</evidence>
<proteinExistence type="inferred from homology"/>
<evidence type="ECO:0000256" key="2">
    <source>
        <dbReference type="SAM" id="Phobius"/>
    </source>
</evidence>
<feature type="domain" description="Bacterial sugar transferase" evidence="3">
    <location>
        <begin position="34"/>
        <end position="227"/>
    </location>
</feature>
<keyword evidence="5" id="KW-1185">Reference proteome</keyword>
<keyword evidence="4" id="KW-0808">Transferase</keyword>